<evidence type="ECO:0000256" key="13">
    <source>
        <dbReference type="PROSITE-ProRule" id="PRU00076"/>
    </source>
</evidence>
<feature type="domain" description="Laminin G" evidence="18">
    <location>
        <begin position="2656"/>
        <end position="2845"/>
    </location>
</feature>
<feature type="domain" description="Cadherin" evidence="20">
    <location>
        <begin position="823"/>
        <end position="934"/>
    </location>
</feature>
<dbReference type="FunFam" id="2.60.40.60:FF:000002">
    <property type="entry name" value="Protocadherin alpha 2"/>
    <property type="match status" value="1"/>
</dbReference>
<dbReference type="SMART" id="SM00282">
    <property type="entry name" value="LamG"/>
    <property type="match status" value="2"/>
</dbReference>
<feature type="domain" description="Cadherin" evidence="20">
    <location>
        <begin position="474"/>
        <end position="598"/>
    </location>
</feature>
<dbReference type="InterPro" id="IPR020894">
    <property type="entry name" value="Cadherin_CS"/>
</dbReference>
<dbReference type="Proteomes" id="UP000663870">
    <property type="component" value="Unassembled WGS sequence"/>
</dbReference>
<dbReference type="GO" id="GO:0016342">
    <property type="term" value="C:catenin complex"/>
    <property type="evidence" value="ECO:0007669"/>
    <property type="project" value="TreeGrafter"/>
</dbReference>
<keyword evidence="11" id="KW-0325">Glycoprotein</keyword>
<dbReference type="InterPro" id="IPR000742">
    <property type="entry name" value="EGF"/>
</dbReference>
<evidence type="ECO:0000256" key="14">
    <source>
        <dbReference type="RuleBase" id="RU003318"/>
    </source>
</evidence>
<feature type="domain" description="Cadherin" evidence="20">
    <location>
        <begin position="1183"/>
        <end position="1340"/>
    </location>
</feature>
<feature type="domain" description="Cadherin" evidence="20">
    <location>
        <begin position="718"/>
        <end position="819"/>
    </location>
</feature>
<evidence type="ECO:0000256" key="12">
    <source>
        <dbReference type="PROSITE-ProRule" id="PRU00043"/>
    </source>
</evidence>
<dbReference type="Gene3D" id="2.60.120.200">
    <property type="match status" value="2"/>
</dbReference>
<feature type="domain" description="EGF-like" evidence="19">
    <location>
        <begin position="2607"/>
        <end position="2644"/>
    </location>
</feature>
<dbReference type="InterPro" id="IPR013320">
    <property type="entry name" value="ConA-like_dom_sf"/>
</dbReference>
<feature type="disulfide bond" evidence="13">
    <location>
        <begin position="2921"/>
        <end position="2930"/>
    </location>
</feature>
<keyword evidence="9 17" id="KW-0472">Membrane</keyword>
<comment type="caution">
    <text evidence="21">The sequence shown here is derived from an EMBL/GenBank/DDBJ whole genome shotgun (WGS) entry which is preliminary data.</text>
</comment>
<dbReference type="InterPro" id="IPR001791">
    <property type="entry name" value="Laminin_G"/>
</dbReference>
<dbReference type="GO" id="GO:0045296">
    <property type="term" value="F:cadherin binding"/>
    <property type="evidence" value="ECO:0007669"/>
    <property type="project" value="TreeGrafter"/>
</dbReference>
<evidence type="ECO:0000256" key="5">
    <source>
        <dbReference type="ARBA" id="ARBA00022737"/>
    </source>
</evidence>
<evidence type="ECO:0000256" key="8">
    <source>
        <dbReference type="ARBA" id="ARBA00022989"/>
    </source>
</evidence>
<dbReference type="CDD" id="cd00055">
    <property type="entry name" value="EGF_Lam"/>
    <property type="match status" value="1"/>
</dbReference>
<feature type="domain" description="Cadherin" evidence="20">
    <location>
        <begin position="1958"/>
        <end position="2085"/>
    </location>
</feature>
<comment type="subcellular location">
    <subcellularLocation>
        <location evidence="2">Cell membrane</location>
        <topology evidence="2">Multi-pass membrane protein</topology>
    </subcellularLocation>
    <subcellularLocation>
        <location evidence="14">Cell membrane</location>
        <topology evidence="14">Single-pass type I membrane protein</topology>
    </subcellularLocation>
    <subcellularLocation>
        <location evidence="1">Membrane</location>
        <topology evidence="1">Single-pass membrane protein</topology>
    </subcellularLocation>
</comment>
<evidence type="ECO:0000256" key="10">
    <source>
        <dbReference type="ARBA" id="ARBA00023157"/>
    </source>
</evidence>
<dbReference type="SMART" id="SM00181">
    <property type="entry name" value="EGF"/>
    <property type="match status" value="3"/>
</dbReference>
<keyword evidence="10 13" id="KW-1015">Disulfide bond</keyword>
<dbReference type="InterPro" id="IPR002049">
    <property type="entry name" value="LE_dom"/>
</dbReference>
<evidence type="ECO:0000313" key="21">
    <source>
        <dbReference type="EMBL" id="CAF0830857.1"/>
    </source>
</evidence>
<feature type="domain" description="Cadherin" evidence="20">
    <location>
        <begin position="280"/>
        <end position="366"/>
    </location>
</feature>
<feature type="domain" description="Cadherin" evidence="20">
    <location>
        <begin position="373"/>
        <end position="473"/>
    </location>
</feature>
<evidence type="ECO:0000256" key="9">
    <source>
        <dbReference type="ARBA" id="ARBA00023136"/>
    </source>
</evidence>
<feature type="transmembrane region" description="Helical" evidence="17">
    <location>
        <begin position="2941"/>
        <end position="2966"/>
    </location>
</feature>
<evidence type="ECO:0000256" key="2">
    <source>
        <dbReference type="ARBA" id="ARBA00004651"/>
    </source>
</evidence>
<accession>A0A813UQ95</accession>
<feature type="domain" description="Cadherin" evidence="20">
    <location>
        <begin position="1514"/>
        <end position="1611"/>
    </location>
</feature>
<evidence type="ECO:0000313" key="22">
    <source>
        <dbReference type="Proteomes" id="UP000663870"/>
    </source>
</evidence>
<organism evidence="21 22">
    <name type="scientific">Rotaria sordida</name>
    <dbReference type="NCBI Taxonomy" id="392033"/>
    <lineage>
        <taxon>Eukaryota</taxon>
        <taxon>Metazoa</taxon>
        <taxon>Spiralia</taxon>
        <taxon>Gnathifera</taxon>
        <taxon>Rotifera</taxon>
        <taxon>Eurotatoria</taxon>
        <taxon>Bdelloidea</taxon>
        <taxon>Philodinida</taxon>
        <taxon>Philodinidae</taxon>
        <taxon>Rotaria</taxon>
    </lineage>
</organism>
<dbReference type="PROSITE" id="PS50268">
    <property type="entry name" value="CADHERIN_2"/>
    <property type="match status" value="15"/>
</dbReference>
<dbReference type="InterPro" id="IPR056370">
    <property type="entry name" value="Shg-like_Ig-like"/>
</dbReference>
<dbReference type="GO" id="GO:0005509">
    <property type="term" value="F:calcium ion binding"/>
    <property type="evidence" value="ECO:0007669"/>
    <property type="project" value="UniProtKB-UniRule"/>
</dbReference>
<dbReference type="PROSITE" id="PS00022">
    <property type="entry name" value="EGF_1"/>
    <property type="match status" value="2"/>
</dbReference>
<dbReference type="SUPFAM" id="SSF49313">
    <property type="entry name" value="Cadherin-like"/>
    <property type="match status" value="12"/>
</dbReference>
<evidence type="ECO:0000256" key="16">
    <source>
        <dbReference type="SAM" id="MobiDB-lite"/>
    </source>
</evidence>
<dbReference type="InterPro" id="IPR039808">
    <property type="entry name" value="Cadherin"/>
</dbReference>
<evidence type="ECO:0000259" key="19">
    <source>
        <dbReference type="PROSITE" id="PS50026"/>
    </source>
</evidence>
<dbReference type="InterPro" id="IPR002126">
    <property type="entry name" value="Cadherin-like_dom"/>
</dbReference>
<dbReference type="PANTHER" id="PTHR24027:SF422">
    <property type="entry name" value="CADHERIN DOMAIN-CONTAINING PROTEIN"/>
    <property type="match status" value="1"/>
</dbReference>
<keyword evidence="7 14" id="KW-0130">Cell adhesion</keyword>
<keyword evidence="13" id="KW-0245">EGF-like domain</keyword>
<dbReference type="Pfam" id="PF24811">
    <property type="entry name" value="Ig_Shg"/>
    <property type="match status" value="1"/>
</dbReference>
<feature type="transmembrane region" description="Helical" evidence="17">
    <location>
        <begin position="7"/>
        <end position="26"/>
    </location>
</feature>
<dbReference type="FunFam" id="2.60.40.60:FF:000092">
    <property type="entry name" value="Protocadherin 8"/>
    <property type="match status" value="1"/>
</dbReference>
<evidence type="ECO:0000256" key="11">
    <source>
        <dbReference type="ARBA" id="ARBA00023180"/>
    </source>
</evidence>
<sequence>MYYYHHLYNLLVLFFIIPSLVNLLTINSDVLIIPKNAQHGFVLLEETKSSRFNEFNQCLKQNNELNIDIDIDKKYGDLILNKTIENYNFTQQQRLLCTINRNQSSILKLYYTIIDSSNDVVFTSPIYHMDPIRFVVHRFKKIECLSSSSIVNYEFVDSSIPLNINSRTGKIYSKDECINLNEILIKCYDIYDRKKNAYAKIIFDQICQKNSIKKSNINWINKIGEERRKRIHYQQEKISSNQLYRHRRQQSIQPPSRLTIRFNESYIGSISEIKYCRKQTSKDHLEQTFQFPLKYEIFLRERVQINEQGQLFILRPFDYELFQTITFQFHCLILEQQNGGMNLTRVNKTEDIQLIIDDINDELPRWIMDEPYQYGTYFGYVEKTARPETPVFRFKAFDPDTTSKLTYEIVNGDKNLFHLSSDGTLTTHSNQQLLSPTYNLTVRAVDLNSQVPSMTRSNPAHLVIRTDRFEPKFFKERYIFNVSEYTQPSTIIGTIRAKSFSTKSENLRYFLQQSFIDVSQINRQSNSISGNSGDMYEFKIDETEGSIKILKMLRYSDQHNNNTKFFTGVVKELSGWQMQSHVEIEIHVIDINDKIPTFKQTYYTPQISEDYPLNTPIINFTVTDDDARNTPNSNITLDLIDPYGKFSIYNDSRISTSNNIQAYLIAKERLDYESLSPLDRQYKLKIIARDHGQPQSLQSEAQIYITITDVNDEPPVFKENPVQKTIAENTQRGTFVVFVDVVDTEYNDSVTVQFLPTSQYNPFRIITSPGGGRVILEQSLLPDKEFYNLTMQASDRLGHTSQAQLLITIYDVNDHTPRIEQCEQGIIIASIRENATLNTPIIKINATDQDRGLNGEIQFSLKGTNDPQQDSDMFSIDSDTGLVTNKKKLKHLKSGFSEYTMTIFAQDKDPSNSRSTHCILKITVEDINDHYPVITSPARDNDLISIKMEKRVNFNYPVLVVRAKDEDSGKNALLHFSLKSRDDCSNGIQYFVIDSQSGVISTRSSNVNNPINLQIKYCLVVQVCDSPDDGPSKCSERKIQFQLSQDGFEPPVWAPETALTFQRVMKVVELAQQNIVIDTFKASIANDATKKVIFEMEPFNWTCSNVALASEKPRIPFLLTPDESGRNIARLVIYQPIDADPPTGCTRYQFKIRAKNAAMEALSLESIYEIEIVDSNDNIPMFNVSSYRAQIYENEIKDNLLRVQAEDKDIDPKNRNTTYFIRCPNDGNHQNLQYHYNSPLSNSLSCQGIVSIDPETGWISVQRQFDYDNPADRRFVFDVFAKNILPSDRCSGQNTKESQAQSSSLSSGADANPTIQICVTEHRVPVIIEVLDRNDNAPQFNNLPYFTKVIEDAEPGTTIFHLNVSDIDTDDILTFSIVNEQEASAFAVKENTGEVYLASALDYERVQQHSVEVQVSDSNNEHRARTILTVIVEDANDNPPRFLNLPREIIVEEGRQTFDYDQLIIRQPLRLKRDARTYKKQKDYNKKRISISTKLPEEFYDDFSSQQPYTSRIIYRVEAIDPDFGRPLKLPIRYTLTSSNPLYTQFFEIHPLNGTIHLKQELDRDPPNGFDEWLLTIIAADEDGREDMGSKKNASWLKIIVKDINDLPPMFIDVDPIGHIPENARAGTRVEGLRIKATDYDKLSENTTRYALTLNTKSIDGSDVFRIDEITADIYLNVDNYLDREKTPHHNLSIIARDSGDQSGNLQSKELKITIIIDDVNDMPPRFKPKNQQAQISETAQRGDFVTEVRAEDDDIGVNTHSLYEIIEECQLSNEHIIRCSRPKYFIFKETALAEKGTIILLEPVNYDPPDNQNKFLLKIKATNGGMSDYANVTVFITDANDNVPVFSQSVYFANISEETSLEQEILRVHATDNDVNPINKEFIYRIPPDRSQYENRQHLRIDAIDGRIYLKKNFDREKSSTISLPIEAVNNQSSIMLIGRAVLVINVLDVNDNYPRFAENYLPRIREHTASRKILEFKINDPDDQNSGKNKFRVKLGKNNVWPESGEPKFRLDIQYDNDGKPRGTLSTLRELDREELCLNDDKYKNQRYCGKYYDLPIWMSDGEQSGINPLRVLVEDINDNPFSSGYKSIDIYDYKHTLSKVLSTSRIYIGTVFADDEDDWDFNNKIFELQPSDDNNFLYVDKNMHSSRTPGAIYLTMQNSNATIKHGISYKYDVIVRDTHPQWLNRDSQTSYIEFRLHDLPSDAFDNAASIRLQDITAEEFIETRHRHESSLSIFKRIILEIIPNARHIDIFSIQNHEYLSRTIDIYYAIHGSGYLSKIKINGLVEISRKKFENYFNISQIDINECLNSDQQCFTIGCLNKIELQSKQPYLINANQTSFIGLNIKTIAQCSCDTDINIQQEKQKDLLKTHKYCLNGGYPTRDNHHIKCMCPDQTLYNGGERCQLTSISFDGNGYAWYKPLTTCDTWMLSIEFLTQTYNGSILYNGPLSKKIPMEDYFSLQLLNGHLLIDLNFGYGKNIRRHLKTSTNLADGKWHIIEIRQISTIEHILEILIDYCPLNSVSKQYGECRFMIEFNEDDVFSTNRPLQLGGIALEDKEFNQQQLPMEYMGNFKGCIRNLRFADELYDLHVDLHSDQSINLHEGCLLTDLKCQKLSCQSNNGICDADLYQVQCLCKPGRTGSTCSQETVSYDFTYDKQTWTGDRASYATFRHQHKPDNDLSYLSQILKFQIMFRTREISDNILTLIDFHNDDTFMFLEIKSGHLQARFGSKSDTQLIELKYILVNDGRWHTAYLDRYGQRLILRLDDGEYYRTNISYGKSIWKHFPNTLLNVGARIDSAVHKIVTADFNDGCIMDVRFNGQLLDLLNGSSSSDMKWTFQSNIKEGCDNLDNWCRGVQCRSPAFCVNTWRHGQCQCTDTYKYNPTNETCILYDWCTDITNPCHMPGTKNCLYEARENTIKCECKLHWQGERCIIKAMPLAGTFHWHIIGAIILSLLSILFLVLLLILLTRRRQTKKAYILGMDDEIRDNIINYDEEGCPDEDPVTYDISTLKKPVFTGNGNTNINRNGRLNSESEIKPLLKTHTDGNNQIDSLKKQTATTTRKDMPPIPIVKPVMNKNSTNNLNNGINVGEFIKGRIRDIDDDPSQPPYDSLQEYAYEGEPLARNDECTLSTLTITSKDQNDIDKELELEYLKNMGPKFQYIAKLYSGNGEKES</sequence>
<evidence type="ECO:0000256" key="17">
    <source>
        <dbReference type="SAM" id="Phobius"/>
    </source>
</evidence>
<evidence type="ECO:0000256" key="1">
    <source>
        <dbReference type="ARBA" id="ARBA00004167"/>
    </source>
</evidence>
<evidence type="ECO:0000259" key="18">
    <source>
        <dbReference type="PROSITE" id="PS50025"/>
    </source>
</evidence>
<dbReference type="GO" id="GO:0016477">
    <property type="term" value="P:cell migration"/>
    <property type="evidence" value="ECO:0007669"/>
    <property type="project" value="TreeGrafter"/>
</dbReference>
<feature type="domain" description="Cadherin" evidence="20">
    <location>
        <begin position="1117"/>
        <end position="1182"/>
    </location>
</feature>
<dbReference type="PROSITE" id="PS00232">
    <property type="entry name" value="CADHERIN_1"/>
    <property type="match status" value="7"/>
</dbReference>
<dbReference type="Gene3D" id="2.60.40.60">
    <property type="entry name" value="Cadherins"/>
    <property type="match status" value="13"/>
</dbReference>
<dbReference type="GO" id="GO:0007156">
    <property type="term" value="P:homophilic cell adhesion via plasma membrane adhesion molecules"/>
    <property type="evidence" value="ECO:0007669"/>
    <property type="project" value="InterPro"/>
</dbReference>
<feature type="domain" description="Cadherin" evidence="20">
    <location>
        <begin position="1728"/>
        <end position="1847"/>
    </location>
</feature>
<feature type="compositionally biased region" description="Low complexity" evidence="16">
    <location>
        <begin position="1298"/>
        <end position="1307"/>
    </location>
</feature>
<evidence type="ECO:0000256" key="7">
    <source>
        <dbReference type="ARBA" id="ARBA00022889"/>
    </source>
</evidence>
<keyword evidence="22" id="KW-1185">Reference proteome</keyword>
<comment type="caution">
    <text evidence="13">Lacks conserved residue(s) required for the propagation of feature annotation.</text>
</comment>
<feature type="region of interest" description="Disordered" evidence="16">
    <location>
        <begin position="1290"/>
        <end position="1310"/>
    </location>
</feature>
<dbReference type="Pfam" id="PF00028">
    <property type="entry name" value="Cadherin"/>
    <property type="match status" value="6"/>
</dbReference>
<dbReference type="PROSITE" id="PS50025">
    <property type="entry name" value="LAM_G_DOMAIN"/>
    <property type="match status" value="2"/>
</dbReference>
<dbReference type="SUPFAM" id="SSF49899">
    <property type="entry name" value="Concanavalin A-like lectins/glucanases"/>
    <property type="match status" value="2"/>
</dbReference>
<feature type="disulfide bond" evidence="13">
    <location>
        <begin position="2634"/>
        <end position="2643"/>
    </location>
</feature>
<keyword evidence="4" id="KW-0732">Signal</keyword>
<feature type="domain" description="EGF-like" evidence="19">
    <location>
        <begin position="2889"/>
        <end position="2931"/>
    </location>
</feature>
<feature type="domain" description="Cadherin" evidence="20">
    <location>
        <begin position="599"/>
        <end position="717"/>
    </location>
</feature>
<dbReference type="InterPro" id="IPR000233">
    <property type="entry name" value="Cadherin_Y-type_LIR"/>
</dbReference>
<dbReference type="Pfam" id="PF01049">
    <property type="entry name" value="CADH_Y-type_LIR"/>
    <property type="match status" value="1"/>
</dbReference>
<reference evidence="21" key="1">
    <citation type="submission" date="2021-02" db="EMBL/GenBank/DDBJ databases">
        <authorList>
            <person name="Nowell W R."/>
        </authorList>
    </citation>
    <scope>NUCLEOTIDE SEQUENCE</scope>
</reference>
<protein>
    <submittedName>
        <fullName evidence="21">Uncharacterized protein</fullName>
    </submittedName>
</protein>
<proteinExistence type="predicted"/>
<feature type="domain" description="Cadherin" evidence="20">
    <location>
        <begin position="1620"/>
        <end position="1727"/>
    </location>
</feature>
<gene>
    <name evidence="21" type="ORF">JXQ802_LOCUS5684</name>
</gene>
<feature type="domain" description="Cadherin" evidence="20">
    <location>
        <begin position="1848"/>
        <end position="1958"/>
    </location>
</feature>
<evidence type="ECO:0000259" key="20">
    <source>
        <dbReference type="PROSITE" id="PS50268"/>
    </source>
</evidence>
<dbReference type="PANTHER" id="PTHR24027">
    <property type="entry name" value="CADHERIN-23"/>
    <property type="match status" value="1"/>
</dbReference>
<dbReference type="Pfam" id="PF02210">
    <property type="entry name" value="Laminin_G_2"/>
    <property type="match status" value="2"/>
</dbReference>
<keyword evidence="3 14" id="KW-0812">Transmembrane</keyword>
<feature type="domain" description="Cadherin" evidence="20">
    <location>
        <begin position="1341"/>
        <end position="1442"/>
    </location>
</feature>
<dbReference type="CDD" id="cd11304">
    <property type="entry name" value="Cadherin_repeat"/>
    <property type="match status" value="13"/>
</dbReference>
<dbReference type="GO" id="GO:0008013">
    <property type="term" value="F:beta-catenin binding"/>
    <property type="evidence" value="ECO:0007669"/>
    <property type="project" value="TreeGrafter"/>
</dbReference>
<evidence type="ECO:0000256" key="4">
    <source>
        <dbReference type="ARBA" id="ARBA00022729"/>
    </source>
</evidence>
<dbReference type="InterPro" id="IPR015919">
    <property type="entry name" value="Cadherin-like_sf"/>
</dbReference>
<dbReference type="PROSITE" id="PS50026">
    <property type="entry name" value="EGF_3"/>
    <property type="match status" value="2"/>
</dbReference>
<feature type="domain" description="Laminin G" evidence="18">
    <location>
        <begin position="2406"/>
        <end position="2604"/>
    </location>
</feature>
<dbReference type="SMART" id="SM00112">
    <property type="entry name" value="CA"/>
    <property type="match status" value="13"/>
</dbReference>
<dbReference type="EMBL" id="CAJNOL010000085">
    <property type="protein sequence ID" value="CAF0830857.1"/>
    <property type="molecule type" value="Genomic_DNA"/>
</dbReference>
<keyword evidence="5" id="KW-0677">Repeat</keyword>
<keyword evidence="6 12" id="KW-0106">Calcium</keyword>
<dbReference type="PRINTS" id="PR00205">
    <property type="entry name" value="CADHERIN"/>
</dbReference>
<evidence type="ECO:0000256" key="3">
    <source>
        <dbReference type="ARBA" id="ARBA00022692"/>
    </source>
</evidence>
<dbReference type="Gene3D" id="4.10.900.10">
    <property type="entry name" value="TCF3-CBD (Catenin binding domain)"/>
    <property type="match status" value="1"/>
</dbReference>
<comment type="function">
    <text evidence="15">Cadherins are calcium-dependent cell adhesion proteins.</text>
</comment>
<evidence type="ECO:0000256" key="15">
    <source>
        <dbReference type="RuleBase" id="RU004357"/>
    </source>
</evidence>
<dbReference type="CDD" id="cd00110">
    <property type="entry name" value="LamG"/>
    <property type="match status" value="2"/>
</dbReference>
<keyword evidence="8 17" id="KW-1133">Transmembrane helix</keyword>
<evidence type="ECO:0000256" key="6">
    <source>
        <dbReference type="ARBA" id="ARBA00022837"/>
    </source>
</evidence>
<dbReference type="InterPro" id="IPR027397">
    <property type="entry name" value="Catenin-bd_sf"/>
</dbReference>
<feature type="domain" description="Cadherin" evidence="20">
    <location>
        <begin position="940"/>
        <end position="1053"/>
    </location>
</feature>
<name>A0A813UQ95_9BILA</name>